<keyword evidence="2" id="KW-1185">Reference proteome</keyword>
<gene>
    <name evidence="1" type="ORF">QAD02_021335</name>
</gene>
<evidence type="ECO:0000313" key="2">
    <source>
        <dbReference type="Proteomes" id="UP001239111"/>
    </source>
</evidence>
<name>A0ACC2PT51_9HYME</name>
<organism evidence="1 2">
    <name type="scientific">Eretmocerus hayati</name>
    <dbReference type="NCBI Taxonomy" id="131215"/>
    <lineage>
        <taxon>Eukaryota</taxon>
        <taxon>Metazoa</taxon>
        <taxon>Ecdysozoa</taxon>
        <taxon>Arthropoda</taxon>
        <taxon>Hexapoda</taxon>
        <taxon>Insecta</taxon>
        <taxon>Pterygota</taxon>
        <taxon>Neoptera</taxon>
        <taxon>Endopterygota</taxon>
        <taxon>Hymenoptera</taxon>
        <taxon>Apocrita</taxon>
        <taxon>Proctotrupomorpha</taxon>
        <taxon>Chalcidoidea</taxon>
        <taxon>Aphelinidae</taxon>
        <taxon>Aphelininae</taxon>
        <taxon>Eretmocerus</taxon>
    </lineage>
</organism>
<comment type="caution">
    <text evidence="1">The sequence shown here is derived from an EMBL/GenBank/DDBJ whole genome shotgun (WGS) entry which is preliminary data.</text>
</comment>
<protein>
    <submittedName>
        <fullName evidence="1">Uncharacterized protein</fullName>
    </submittedName>
</protein>
<dbReference type="Proteomes" id="UP001239111">
    <property type="component" value="Chromosome 1"/>
</dbReference>
<accession>A0ACC2PT51</accession>
<sequence length="461" mass="52437">MQDAINWDDEDLTSLVLTVTAGSDVSSGHVNVQQEWAEGDDIADAELSLSVTMFLLIRMESASGKYNWTNPQPQSPRFCRPLQLSLEKGTTESILADYSKLRSEIDNLQPHSFCLSNEKRAIMTFRVFTTLYNEKCVNALVKNRCSSNCPMCYCTQAQVDSKSITGEPFPGIGNNFQFGMGLLHVTIRSMEFFLQLTYKKPILDEGWIVRDLKTGTKRRDIEGSSVDDPGTVTKDKEKVVDRKKIVMENKKRVKEKTYAAVGVRVDQVRRGFGSSNTGSVARRCFADPEKFSKALEINETLVKKVSLISRLFRCKENLRLDEVRRLCYETHDYSFRVYGEAYVNPTLHKALIHGADIAEQFPLLVAFSSEDALETWHKIFRRAMVYHARQCEGERNQKVMASPKIWLRISKSKSNQYVTYPVGNLDTYSRRPAETEEEDNEEDVLSQSENDGGVTDDEAME</sequence>
<proteinExistence type="predicted"/>
<evidence type="ECO:0000313" key="1">
    <source>
        <dbReference type="EMBL" id="KAJ8685542.1"/>
    </source>
</evidence>
<reference evidence="1" key="1">
    <citation type="submission" date="2023-04" db="EMBL/GenBank/DDBJ databases">
        <title>A chromosome-level genome assembly of the parasitoid wasp Eretmocerus hayati.</title>
        <authorList>
            <person name="Zhong Y."/>
            <person name="Liu S."/>
            <person name="Liu Y."/>
        </authorList>
    </citation>
    <scope>NUCLEOTIDE SEQUENCE</scope>
    <source>
        <strain evidence="1">ZJU_SS_LIU_2023</strain>
    </source>
</reference>
<dbReference type="EMBL" id="CM056741">
    <property type="protein sequence ID" value="KAJ8685542.1"/>
    <property type="molecule type" value="Genomic_DNA"/>
</dbReference>